<feature type="compositionally biased region" description="Low complexity" evidence="1">
    <location>
        <begin position="31"/>
        <end position="54"/>
    </location>
</feature>
<feature type="region of interest" description="Disordered" evidence="1">
    <location>
        <begin position="628"/>
        <end position="658"/>
    </location>
</feature>
<evidence type="ECO:0000256" key="1">
    <source>
        <dbReference type="SAM" id="MobiDB-lite"/>
    </source>
</evidence>
<dbReference type="STRING" id="264951.A0A443HW42"/>
<feature type="compositionally biased region" description="Polar residues" evidence="1">
    <location>
        <begin position="176"/>
        <end position="190"/>
    </location>
</feature>
<feature type="compositionally biased region" description="Low complexity" evidence="1">
    <location>
        <begin position="287"/>
        <end position="299"/>
    </location>
</feature>
<feature type="compositionally biased region" description="Basic and acidic residues" evidence="1">
    <location>
        <begin position="1230"/>
        <end position="1243"/>
    </location>
</feature>
<feature type="compositionally biased region" description="Polar residues" evidence="1">
    <location>
        <begin position="980"/>
        <end position="990"/>
    </location>
</feature>
<evidence type="ECO:0000313" key="3">
    <source>
        <dbReference type="Proteomes" id="UP000283841"/>
    </source>
</evidence>
<gene>
    <name evidence="2" type="ORF">C8Q69DRAFT_443790</name>
</gene>
<feature type="compositionally biased region" description="Polar residues" evidence="1">
    <location>
        <begin position="1347"/>
        <end position="1358"/>
    </location>
</feature>
<comment type="caution">
    <text evidence="2">The sequence shown here is derived from an EMBL/GenBank/DDBJ whole genome shotgun (WGS) entry which is preliminary data.</text>
</comment>
<feature type="compositionally biased region" description="Polar residues" evidence="1">
    <location>
        <begin position="1064"/>
        <end position="1093"/>
    </location>
</feature>
<feature type="region of interest" description="Disordered" evidence="1">
    <location>
        <begin position="248"/>
        <end position="608"/>
    </location>
</feature>
<dbReference type="VEuPathDB" id="FungiDB:C8Q69DRAFT_443790"/>
<feature type="compositionally biased region" description="Acidic residues" evidence="1">
    <location>
        <begin position="1159"/>
        <end position="1174"/>
    </location>
</feature>
<protein>
    <submittedName>
        <fullName evidence="2">Uncharacterized protein</fullName>
    </submittedName>
</protein>
<feature type="compositionally biased region" description="Basic and acidic residues" evidence="1">
    <location>
        <begin position="633"/>
        <end position="644"/>
    </location>
</feature>
<feature type="compositionally biased region" description="Polar residues" evidence="1">
    <location>
        <begin position="199"/>
        <end position="214"/>
    </location>
</feature>
<feature type="region of interest" description="Disordered" evidence="1">
    <location>
        <begin position="1"/>
        <end position="233"/>
    </location>
</feature>
<feature type="compositionally biased region" description="Basic residues" evidence="1">
    <location>
        <begin position="306"/>
        <end position="329"/>
    </location>
</feature>
<feature type="compositionally biased region" description="Polar residues" evidence="1">
    <location>
        <begin position="403"/>
        <end position="413"/>
    </location>
</feature>
<feature type="compositionally biased region" description="Low complexity" evidence="1">
    <location>
        <begin position="114"/>
        <end position="123"/>
    </location>
</feature>
<feature type="compositionally biased region" description="Low complexity" evidence="1">
    <location>
        <begin position="338"/>
        <end position="351"/>
    </location>
</feature>
<feature type="compositionally biased region" description="Low complexity" evidence="1">
    <location>
        <begin position="1011"/>
        <end position="1025"/>
    </location>
</feature>
<name>A0A443HW42_BYSSP</name>
<dbReference type="EMBL" id="RCNU01000004">
    <property type="protein sequence ID" value="RWQ96052.1"/>
    <property type="molecule type" value="Genomic_DNA"/>
</dbReference>
<organism evidence="2 3">
    <name type="scientific">Byssochlamys spectabilis</name>
    <name type="common">Paecilomyces variotii</name>
    <dbReference type="NCBI Taxonomy" id="264951"/>
    <lineage>
        <taxon>Eukaryota</taxon>
        <taxon>Fungi</taxon>
        <taxon>Dikarya</taxon>
        <taxon>Ascomycota</taxon>
        <taxon>Pezizomycotina</taxon>
        <taxon>Eurotiomycetes</taxon>
        <taxon>Eurotiomycetidae</taxon>
        <taxon>Eurotiales</taxon>
        <taxon>Thermoascaceae</taxon>
        <taxon>Paecilomyces</taxon>
    </lineage>
</organism>
<keyword evidence="3" id="KW-1185">Reference proteome</keyword>
<feature type="region of interest" description="Disordered" evidence="1">
    <location>
        <begin position="878"/>
        <end position="1191"/>
    </location>
</feature>
<dbReference type="Proteomes" id="UP000283841">
    <property type="component" value="Unassembled WGS sequence"/>
</dbReference>
<feature type="compositionally biased region" description="Polar residues" evidence="1">
    <location>
        <begin position="530"/>
        <end position="542"/>
    </location>
</feature>
<feature type="compositionally biased region" description="Polar residues" evidence="1">
    <location>
        <begin position="60"/>
        <end position="79"/>
    </location>
</feature>
<feature type="compositionally biased region" description="Basic and acidic residues" evidence="1">
    <location>
        <begin position="452"/>
        <end position="462"/>
    </location>
</feature>
<feature type="compositionally biased region" description="Polar residues" evidence="1">
    <location>
        <begin position="10"/>
        <end position="26"/>
    </location>
</feature>
<feature type="region of interest" description="Disordered" evidence="1">
    <location>
        <begin position="1210"/>
        <end position="1255"/>
    </location>
</feature>
<feature type="compositionally biased region" description="Low complexity" evidence="1">
    <location>
        <begin position="506"/>
        <end position="517"/>
    </location>
</feature>
<feature type="compositionally biased region" description="Low complexity" evidence="1">
    <location>
        <begin position="95"/>
        <end position="106"/>
    </location>
</feature>
<feature type="compositionally biased region" description="Polar residues" evidence="1">
    <location>
        <begin position="810"/>
        <end position="829"/>
    </location>
</feature>
<dbReference type="GeneID" id="39598223"/>
<reference evidence="2 3" key="1">
    <citation type="journal article" date="2018" name="Front. Microbiol.">
        <title>Genomic and genetic insights into a cosmopolitan fungus, Paecilomyces variotii (Eurotiales).</title>
        <authorList>
            <person name="Urquhart A.S."/>
            <person name="Mondo S.J."/>
            <person name="Makela M.R."/>
            <person name="Hane J.K."/>
            <person name="Wiebenga A."/>
            <person name="He G."/>
            <person name="Mihaltcheva S."/>
            <person name="Pangilinan J."/>
            <person name="Lipzen A."/>
            <person name="Barry K."/>
            <person name="de Vries R.P."/>
            <person name="Grigoriev I.V."/>
            <person name="Idnurm A."/>
        </authorList>
    </citation>
    <scope>NUCLEOTIDE SEQUENCE [LARGE SCALE GENOMIC DNA]</scope>
    <source>
        <strain evidence="2 3">CBS 101075</strain>
    </source>
</reference>
<evidence type="ECO:0000313" key="2">
    <source>
        <dbReference type="EMBL" id="RWQ96052.1"/>
    </source>
</evidence>
<sequence>MFRRKRSSSHHQPLNTTPSLSAQTAASHAYLASRASSSNLSSAAAATALRTLSPTPTPVENVQTKRMLQRQSSISSAHTTIGPPIRSQMGVQTLRRASSSGSMAARTFRDQSPRRPVSSGGPPRNAPPVPPLPQDLPSRTAPHRRSVSMEPPMRAMSPPVKRPSGRGVSLDRAPNAPTSLSAHRTSNLSTVPELERASSRASVNFSYPVNSPRHSPTLGGPESAKNNAGYGASDDAISAAETEDVQYTVSHAAEKPVKKKTKALAPGSAEGSHLAAGTAGGRPVGTAVAAAQAASSPVEEPSKPVAQRHHPTPANIRRRPQQTKGKTRPRSFSADQIAVPSTQPPSAAASPETGEDYQIPRPKPKKRPSTVREDHEAEERAEAAAAAAEAGRDSAESRPLQVRVSTPEQSTGVLAQDGQGDDAVVIPGLSASEVVYESPVSQPPPPAQSRLTTHDEWEEYRVGRPHSLSPSRSARFSTQLTVSNYGETLHEPPPRSMSPAKSAMKQSPQQSPQQSLSPERRTPLVIRTGQAPSEISDATSIASDDGSRVGSKKKTAKVSFDDEAEVVGIAASPPTSPEDIVPESPPDKMKSSKTNWFGLGRKKSPLADRLDGEEFGDYLKPRPVLPSFGSIRGARETEPEEPVKESVNTSESVAAVRSNDAASVVAGLSSDHAIAGIIANSNPKALQIHSESEPKGPAQHASSPEDHSSLASARPAPIKVNGGEPTSTNGVPVKGHTDGVLLQDESTRADGQETVPVIAVQPATPAVEEVRPSLELVRIPGGFPLSTSPPIEKETPLTAPGTKLPVSATGDGSTDLESNTESDSGNSVYSDAPEDVVAVEGDGFGSINAIVDSQVKTTAAAAPDRGTALLPALETKALQSDEGKAVSPVSSLGSVGEGPFSSPYPPWPISRPVQEPRPASPPVANMKRPMRPMSADPYQASQLRSALRTSETLETKRQSMSVSPVPGARVPIQGTDRHTMSPSSSLQNGIKANAGGKRASQSSQGFAGVLRRTTSNGSDSSSSFKRSGRASKDDGQITLRRTMRGSGGGRPQSPEGFVSKRNGTRSFSSGPTSGMMRTTLRSAGAAGNQQDKSIFSGLGKHSKGKPSGQFSSRFGDDSDDDATGPAHRFRSRFDDSSDDEPTVTTLRPVRGIPRRSGADDGDSTDLEDSSDDEAPPTTHQEAVSADTPSDPAAIAASLVRGMSQAELEQWLSGSRKRGRPGIFNRLTPKKNRDNGKRFRKSDLEIPIGRGTPLEQSPVELNHVRGDSSISSGYGHTRTVTLDSGYASSPKLHKRSLSKTDVHDSWPLRSSGPPAETLQTENEDETASIAGPPPRPLTSDGVPKNGNARGSRNLGDTASESLWALRFRPKHSRRGTQSTIGAASDVVVGRNGKKKRFPMLRRAFGLRD</sequence>
<feature type="compositionally biased region" description="Pro residues" evidence="1">
    <location>
        <begin position="124"/>
        <end position="134"/>
    </location>
</feature>
<feature type="region of interest" description="Disordered" evidence="1">
    <location>
        <begin position="1280"/>
        <end position="1358"/>
    </location>
</feature>
<feature type="compositionally biased region" description="Basic and acidic residues" evidence="1">
    <location>
        <begin position="370"/>
        <end position="382"/>
    </location>
</feature>
<accession>A0A443HW42</accession>
<feature type="compositionally biased region" description="Polar residues" evidence="1">
    <location>
        <begin position="468"/>
        <end position="486"/>
    </location>
</feature>
<feature type="compositionally biased region" description="Polar residues" evidence="1">
    <location>
        <begin position="939"/>
        <end position="950"/>
    </location>
</feature>
<proteinExistence type="predicted"/>
<feature type="region of interest" description="Disordered" evidence="1">
    <location>
        <begin position="781"/>
        <end position="830"/>
    </location>
</feature>
<feature type="region of interest" description="Disordered" evidence="1">
    <location>
        <begin position="685"/>
        <end position="750"/>
    </location>
</feature>
<dbReference type="RefSeq" id="XP_028485697.1">
    <property type="nucleotide sequence ID" value="XM_028628946.1"/>
</dbReference>